<comment type="caution">
    <text evidence="2">The sequence shown here is derived from an EMBL/GenBank/DDBJ whole genome shotgun (WGS) entry which is preliminary data.</text>
</comment>
<proteinExistence type="predicted"/>
<evidence type="ECO:0000313" key="2">
    <source>
        <dbReference type="EMBL" id="KUK46711.1"/>
    </source>
</evidence>
<dbReference type="AlphaFoldDB" id="A0A101FYC5"/>
<dbReference type="SUPFAM" id="SSF54106">
    <property type="entry name" value="LysM domain"/>
    <property type="match status" value="1"/>
</dbReference>
<dbReference type="Gene3D" id="3.10.350.10">
    <property type="entry name" value="LysM domain"/>
    <property type="match status" value="1"/>
</dbReference>
<feature type="domain" description="LysM" evidence="1">
    <location>
        <begin position="51"/>
        <end position="95"/>
    </location>
</feature>
<evidence type="ECO:0000259" key="1">
    <source>
        <dbReference type="PROSITE" id="PS51782"/>
    </source>
</evidence>
<gene>
    <name evidence="2" type="ORF">XD73_0415</name>
</gene>
<dbReference type="Proteomes" id="UP000064249">
    <property type="component" value="Unassembled WGS sequence"/>
</dbReference>
<dbReference type="CDD" id="cd00118">
    <property type="entry name" value="LysM"/>
    <property type="match status" value="1"/>
</dbReference>
<name>A0A101FYC5_9CHLR</name>
<dbReference type="SMART" id="SM00257">
    <property type="entry name" value="LysM"/>
    <property type="match status" value="1"/>
</dbReference>
<organism evidence="2 3">
    <name type="scientific">Anaerolinea thermophila</name>
    <dbReference type="NCBI Taxonomy" id="167964"/>
    <lineage>
        <taxon>Bacteria</taxon>
        <taxon>Bacillati</taxon>
        <taxon>Chloroflexota</taxon>
        <taxon>Anaerolineae</taxon>
        <taxon>Anaerolineales</taxon>
        <taxon>Anaerolineaceae</taxon>
        <taxon>Anaerolinea</taxon>
    </lineage>
</organism>
<dbReference type="EMBL" id="LGFU01000011">
    <property type="protein sequence ID" value="KUK46711.1"/>
    <property type="molecule type" value="Genomic_DNA"/>
</dbReference>
<dbReference type="InterPro" id="IPR018392">
    <property type="entry name" value="LysM"/>
</dbReference>
<protein>
    <recommendedName>
        <fullName evidence="1">LysM domain-containing protein</fullName>
    </recommendedName>
</protein>
<reference evidence="2 3" key="1">
    <citation type="journal article" date="2015" name="MBio">
        <title>Genome-Resolved Metagenomic Analysis Reveals Roles for Candidate Phyla and Other Microbial Community Members in Biogeochemical Transformations in Oil Reservoirs.</title>
        <authorList>
            <person name="Hu P."/>
            <person name="Tom L."/>
            <person name="Singh A."/>
            <person name="Thomas B.C."/>
            <person name="Baker B.J."/>
            <person name="Piceno Y.M."/>
            <person name="Andersen G.L."/>
            <person name="Banfield J.F."/>
        </authorList>
    </citation>
    <scope>NUCLEOTIDE SEQUENCE [LARGE SCALE GENOMIC DNA]</scope>
    <source>
        <strain evidence="2">46_16</strain>
    </source>
</reference>
<dbReference type="PROSITE" id="PS51782">
    <property type="entry name" value="LYSM"/>
    <property type="match status" value="1"/>
</dbReference>
<evidence type="ECO:0000313" key="3">
    <source>
        <dbReference type="Proteomes" id="UP000064249"/>
    </source>
</evidence>
<dbReference type="InterPro" id="IPR036779">
    <property type="entry name" value="LysM_dom_sf"/>
</dbReference>
<accession>A0A101FYC5</accession>
<sequence length="304" mass="32177">MVLMVACTGGKQATYVGVGLTPYGSTTNAEAQTLAPITTGTPLPTPSPTPHYHVVAAGETMSSIAVLYGFNMKDVVDANPDINPNAMVVGMQVLIPAKPASTQEVPIAADLEPITLDDPQCYQEKSGGLWCFLTAVNENANAVENVLVEITIGDANASQLSARIAAAPLNMIPAGGEQVLSAYFPPPIPDPFRYSYQLVSSIPVEDMSRYIETKILEQSIDISNDGLTAQVSARVFMNGIVGDTVRVWLSAIAKDANGAVMGVRRIEAVTELDSLGIVEVTGFVYSVESPIEEVALQAEAIYTQ</sequence>
<dbReference type="Pfam" id="PF01476">
    <property type="entry name" value="LysM"/>
    <property type="match status" value="1"/>
</dbReference>